<organism evidence="8 9">
    <name type="scientific">Henningerozyma blattae (strain ATCC 34711 / CBS 6284 / DSM 70876 / NBRC 10599 / NRRL Y-10934 / UCD 77-7)</name>
    <name type="common">Yeast</name>
    <name type="synonym">Tetrapisispora blattae</name>
    <dbReference type="NCBI Taxonomy" id="1071380"/>
    <lineage>
        <taxon>Eukaryota</taxon>
        <taxon>Fungi</taxon>
        <taxon>Dikarya</taxon>
        <taxon>Ascomycota</taxon>
        <taxon>Saccharomycotina</taxon>
        <taxon>Saccharomycetes</taxon>
        <taxon>Saccharomycetales</taxon>
        <taxon>Saccharomycetaceae</taxon>
        <taxon>Henningerozyma</taxon>
    </lineage>
</organism>
<evidence type="ECO:0000313" key="9">
    <source>
        <dbReference type="Proteomes" id="UP000002866"/>
    </source>
</evidence>
<dbReference type="RefSeq" id="XP_004179885.1">
    <property type="nucleotide sequence ID" value="XM_004179837.1"/>
</dbReference>
<evidence type="ECO:0000256" key="1">
    <source>
        <dbReference type="ARBA" id="ARBA00004010"/>
    </source>
</evidence>
<dbReference type="FunCoup" id="I2H1W4">
    <property type="interactions" value="16"/>
</dbReference>
<evidence type="ECO:0000259" key="6">
    <source>
        <dbReference type="Pfam" id="PF05390"/>
    </source>
</evidence>
<dbReference type="PANTHER" id="PTHR28154">
    <property type="entry name" value="CELL WALL SYNTHESIS PROTEIN KNH1-RELATED"/>
    <property type="match status" value="1"/>
</dbReference>
<dbReference type="PANTHER" id="PTHR28154:SF1">
    <property type="entry name" value="CELL WALL SYNTHESIS PROTEIN KNH1-RELATED"/>
    <property type="match status" value="1"/>
</dbReference>
<reference evidence="8 9" key="1">
    <citation type="journal article" date="2011" name="Proc. Natl. Acad. Sci. U.S.A.">
        <title>Evolutionary erosion of yeast sex chromosomes by mating-type switching accidents.</title>
        <authorList>
            <person name="Gordon J.L."/>
            <person name="Armisen D."/>
            <person name="Proux-Wera E."/>
            <person name="Oheigeartaigh S.S."/>
            <person name="Byrne K.P."/>
            <person name="Wolfe K.H."/>
        </authorList>
    </citation>
    <scope>NUCLEOTIDE SEQUENCE [LARGE SCALE GENOMIC DNA]</scope>
    <source>
        <strain evidence="9">ATCC 34711 / CBS 6284 / DSM 70876 / NBRC 10599 / NRRL Y-10934 / UCD 77-7</strain>
    </source>
</reference>
<proteinExistence type="inferred from homology"/>
<dbReference type="EMBL" id="HE806318">
    <property type="protein sequence ID" value="CCH60366.1"/>
    <property type="molecule type" value="Genomic_DNA"/>
</dbReference>
<comment type="similarity">
    <text evidence="2">Belongs to the KRE9/KNH1 family.</text>
</comment>
<dbReference type="InParanoid" id="I2H1W4"/>
<evidence type="ECO:0000259" key="7">
    <source>
        <dbReference type="Pfam" id="PF10342"/>
    </source>
</evidence>
<dbReference type="Pfam" id="PF10342">
    <property type="entry name" value="Kre9_KNH"/>
    <property type="match status" value="1"/>
</dbReference>
<sequence length="274" mass="30335">MRIVSRIILLSLSLLFSIVSADVGILGPVQGTLFQPDDSGIVTIPIEWIDNGGYPPLDKFTYYTFTLETGPNNAIQPVNTLAKKITSDQLTSRMDNLGNTIYSYTVQFSKNVYGNGQFYIQIYAVVEGEGNTIHYTPRFYLQDMGGMRSATYTDTVEPAAQTAIQQGQTMGTINSDWFTIPYPEQTGISRFAPMQTPPGTKVTKTDWTLRFSTSAVTYYKSMRPSLDQITTLTPSRTDSVTSAVNFASPAGHPSDNGGWYNPKQRQTLSVRKVN</sequence>
<feature type="compositionally biased region" description="Polar residues" evidence="4">
    <location>
        <begin position="263"/>
        <end position="274"/>
    </location>
</feature>
<gene>
    <name evidence="8" type="primary">TBLA0C05680</name>
    <name evidence="8" type="ORF">TBLA_0C05680</name>
</gene>
<comment type="function">
    <text evidence="1">Involved in cell wall beta(1-&gt;6) glucan synthesis.</text>
</comment>
<dbReference type="InterPro" id="IPR018466">
    <property type="entry name" value="Kre9/Knh1-like_N"/>
</dbReference>
<feature type="domain" description="Yeast cell wall synthesis Kre9/Knh1-like N-terminal" evidence="7">
    <location>
        <begin position="44"/>
        <end position="140"/>
    </location>
</feature>
<dbReference type="OrthoDB" id="2432613at2759"/>
<dbReference type="InterPro" id="IPR045328">
    <property type="entry name" value="Kre9/Knh1"/>
</dbReference>
<dbReference type="Pfam" id="PF05390">
    <property type="entry name" value="Kre9_KNH1_C"/>
    <property type="match status" value="1"/>
</dbReference>
<dbReference type="GO" id="GO:0031505">
    <property type="term" value="P:fungal-type cell wall organization"/>
    <property type="evidence" value="ECO:0007669"/>
    <property type="project" value="TreeGrafter"/>
</dbReference>
<dbReference type="OMA" id="PEAFAIN"/>
<evidence type="ECO:0000256" key="4">
    <source>
        <dbReference type="SAM" id="MobiDB-lite"/>
    </source>
</evidence>
<dbReference type="eggNOG" id="ENOG502S28F">
    <property type="taxonomic scope" value="Eukaryota"/>
</dbReference>
<dbReference type="InterPro" id="IPR008659">
    <property type="entry name" value="Kre9/Knh1_C"/>
</dbReference>
<dbReference type="Proteomes" id="UP000002866">
    <property type="component" value="Chromosome 3"/>
</dbReference>
<dbReference type="STRING" id="1071380.I2H1W4"/>
<evidence type="ECO:0000313" key="8">
    <source>
        <dbReference type="EMBL" id="CCH60366.1"/>
    </source>
</evidence>
<accession>I2H1W4</accession>
<dbReference type="HOGENOM" id="CLU_063732_1_0_1"/>
<evidence type="ECO:0000256" key="2">
    <source>
        <dbReference type="ARBA" id="ARBA00006816"/>
    </source>
</evidence>
<feature type="signal peptide" evidence="5">
    <location>
        <begin position="1"/>
        <end position="21"/>
    </location>
</feature>
<name>I2H1W4_HENB6</name>
<dbReference type="KEGG" id="tbl:TBLA_0C05680"/>
<protein>
    <submittedName>
        <fullName evidence="8">Uncharacterized protein</fullName>
    </submittedName>
</protein>
<feature type="region of interest" description="Disordered" evidence="4">
    <location>
        <begin position="248"/>
        <end position="274"/>
    </location>
</feature>
<evidence type="ECO:0000256" key="3">
    <source>
        <dbReference type="ARBA" id="ARBA00022729"/>
    </source>
</evidence>
<feature type="chain" id="PRO_5003660083" evidence="5">
    <location>
        <begin position="22"/>
        <end position="274"/>
    </location>
</feature>
<keyword evidence="9" id="KW-1185">Reference proteome</keyword>
<evidence type="ECO:0000256" key="5">
    <source>
        <dbReference type="SAM" id="SignalP"/>
    </source>
</evidence>
<dbReference type="GO" id="GO:0042546">
    <property type="term" value="P:cell wall biogenesis"/>
    <property type="evidence" value="ECO:0007669"/>
    <property type="project" value="InterPro"/>
</dbReference>
<dbReference type="GO" id="GO:0006078">
    <property type="term" value="P:(1-&gt;6)-beta-D-glucan biosynthetic process"/>
    <property type="evidence" value="ECO:0007669"/>
    <property type="project" value="InterPro"/>
</dbReference>
<dbReference type="GO" id="GO:0005576">
    <property type="term" value="C:extracellular region"/>
    <property type="evidence" value="ECO:0007669"/>
    <property type="project" value="TreeGrafter"/>
</dbReference>
<dbReference type="GeneID" id="14495346"/>
<feature type="domain" description="Yeast cell wall synthesis Kre9/Knh1 C-terminal" evidence="6">
    <location>
        <begin position="174"/>
        <end position="274"/>
    </location>
</feature>
<dbReference type="AlphaFoldDB" id="I2H1W4"/>
<keyword evidence="3 5" id="KW-0732">Signal</keyword>